<accession>A0A9W7HQY1</accession>
<dbReference type="GO" id="GO:0005634">
    <property type="term" value="C:nucleus"/>
    <property type="evidence" value="ECO:0007669"/>
    <property type="project" value="UniProtKB-SubCell"/>
</dbReference>
<dbReference type="GO" id="GO:0006357">
    <property type="term" value="P:regulation of transcription by RNA polymerase II"/>
    <property type="evidence" value="ECO:0007669"/>
    <property type="project" value="TreeGrafter"/>
</dbReference>
<dbReference type="PANTHER" id="PTHR21277:SF5">
    <property type="entry name" value="TRANSCRIPTIONAL ADAPTER 1"/>
    <property type="match status" value="1"/>
</dbReference>
<evidence type="ECO:0000256" key="4">
    <source>
        <dbReference type="ARBA" id="ARBA00023242"/>
    </source>
</evidence>
<keyword evidence="3" id="KW-0804">Transcription</keyword>
<evidence type="ECO:0008006" key="8">
    <source>
        <dbReference type="Google" id="ProtNLM"/>
    </source>
</evidence>
<evidence type="ECO:0000256" key="1">
    <source>
        <dbReference type="ARBA" id="ARBA00004123"/>
    </source>
</evidence>
<name>A0A9W7HQY1_HIBTR</name>
<proteinExistence type="predicted"/>
<evidence type="ECO:0000256" key="3">
    <source>
        <dbReference type="ARBA" id="ARBA00023163"/>
    </source>
</evidence>
<organism evidence="6 7">
    <name type="scientific">Hibiscus trionum</name>
    <name type="common">Flower of an hour</name>
    <dbReference type="NCBI Taxonomy" id="183268"/>
    <lineage>
        <taxon>Eukaryota</taxon>
        <taxon>Viridiplantae</taxon>
        <taxon>Streptophyta</taxon>
        <taxon>Embryophyta</taxon>
        <taxon>Tracheophyta</taxon>
        <taxon>Spermatophyta</taxon>
        <taxon>Magnoliopsida</taxon>
        <taxon>eudicotyledons</taxon>
        <taxon>Gunneridae</taxon>
        <taxon>Pentapetalae</taxon>
        <taxon>rosids</taxon>
        <taxon>malvids</taxon>
        <taxon>Malvales</taxon>
        <taxon>Malvaceae</taxon>
        <taxon>Malvoideae</taxon>
        <taxon>Hibiscus</taxon>
    </lineage>
</organism>
<evidence type="ECO:0000313" key="6">
    <source>
        <dbReference type="EMBL" id="GMI81551.1"/>
    </source>
</evidence>
<comment type="caution">
    <text evidence="6">The sequence shown here is derived from an EMBL/GenBank/DDBJ whole genome shotgun (WGS) entry which is preliminary data.</text>
</comment>
<evidence type="ECO:0000256" key="2">
    <source>
        <dbReference type="ARBA" id="ARBA00023015"/>
    </source>
</evidence>
<protein>
    <recommendedName>
        <fullName evidence="8">Transcriptional coactivator Hfi1/Transcriptional adapter 1</fullName>
    </recommendedName>
</protein>
<comment type="subcellular location">
    <subcellularLocation>
        <location evidence="1">Nucleus</location>
    </subcellularLocation>
</comment>
<gene>
    <name evidence="6" type="ORF">HRI_001824400</name>
</gene>
<feature type="region of interest" description="Disordered" evidence="5">
    <location>
        <begin position="96"/>
        <end position="179"/>
    </location>
</feature>
<dbReference type="EMBL" id="BSYR01000019">
    <property type="protein sequence ID" value="GMI81551.1"/>
    <property type="molecule type" value="Genomic_DNA"/>
</dbReference>
<evidence type="ECO:0000256" key="5">
    <source>
        <dbReference type="SAM" id="MobiDB-lite"/>
    </source>
</evidence>
<keyword evidence="4" id="KW-0539">Nucleus</keyword>
<dbReference type="PANTHER" id="PTHR21277">
    <property type="entry name" value="TRANSCRIPTIONAL ADAPTER 1"/>
    <property type="match status" value="1"/>
</dbReference>
<dbReference type="CDD" id="cd22933">
    <property type="entry name" value="HFD_HFI1"/>
    <property type="match status" value="1"/>
</dbReference>
<reference evidence="6" key="1">
    <citation type="submission" date="2023-05" db="EMBL/GenBank/DDBJ databases">
        <title>Genome and transcriptome analyses reveal genes involved in the formation of fine ridges on petal epidermal cells in Hibiscus trionum.</title>
        <authorList>
            <person name="Koshimizu S."/>
            <person name="Masuda S."/>
            <person name="Ishii T."/>
            <person name="Shirasu K."/>
            <person name="Hoshino A."/>
            <person name="Arita M."/>
        </authorList>
    </citation>
    <scope>NUCLEOTIDE SEQUENCE</scope>
    <source>
        <strain evidence="6">Hamamatsu line</strain>
    </source>
</reference>
<dbReference type="InterPro" id="IPR024738">
    <property type="entry name" value="Hfi1/Tada1"/>
</dbReference>
<dbReference type="Pfam" id="PF12767">
    <property type="entry name" value="SAGA-Tad1"/>
    <property type="match status" value="1"/>
</dbReference>
<feature type="compositionally biased region" description="Polar residues" evidence="5">
    <location>
        <begin position="112"/>
        <end position="126"/>
    </location>
</feature>
<dbReference type="AlphaFoldDB" id="A0A9W7HQY1"/>
<keyword evidence="7" id="KW-1185">Reference proteome</keyword>
<keyword evidence="2" id="KW-0805">Transcription regulation</keyword>
<dbReference type="Proteomes" id="UP001165190">
    <property type="component" value="Unassembled WGS sequence"/>
</dbReference>
<dbReference type="GO" id="GO:0003713">
    <property type="term" value="F:transcription coactivator activity"/>
    <property type="evidence" value="ECO:0007669"/>
    <property type="project" value="TreeGrafter"/>
</dbReference>
<dbReference type="GO" id="GO:0000124">
    <property type="term" value="C:SAGA complex"/>
    <property type="evidence" value="ECO:0007669"/>
    <property type="project" value="UniProtKB-ARBA"/>
</dbReference>
<feature type="compositionally biased region" description="Polar residues" evidence="5">
    <location>
        <begin position="161"/>
        <end position="170"/>
    </location>
</feature>
<evidence type="ECO:0000313" key="7">
    <source>
        <dbReference type="Proteomes" id="UP001165190"/>
    </source>
</evidence>
<sequence>MQPQQGSRINLGELKAQIVKKIGADKSKRYFYNLSRFLSQKFSKSEFDKSCYRILGRENLPLHNQLIRSILKNACQAKTPPPVHEAGPAKSLIQNAKRHVGRDDGHEPTGSLVPNQNPNMAISSNGVLPMSSLRKGRSGIPDRKLRDRPSPLGPNGKVDSFSHQSMGTEDNGNRLGLENGDLTPYDYQRPLQHPQAVAEQPEIERESLGHSTGKPRVLSKGLTEGAIVEDREEAEQANHIDFSRNPLLAPLGIPFCSASVGGAHKALPVASIGDFISYYDSASLYDTETLKKRMEQIAAAQGLGGVSLECASMLNNMLDVYLKRLIRSCVNLVGSRSTCELRKHSAHTQQPQGKLVNGLWPSNHLHMQSSSGPTEVLQEQGQRCSISLLDFKVAMELNPQQLGEDWSLLLEKICMHSFEE</sequence>
<feature type="region of interest" description="Disordered" evidence="5">
    <location>
        <begin position="193"/>
        <end position="216"/>
    </location>
</feature>
<feature type="compositionally biased region" description="Basic and acidic residues" evidence="5">
    <location>
        <begin position="140"/>
        <end position="149"/>
    </location>
</feature>
<dbReference type="OrthoDB" id="10264870at2759"/>